<dbReference type="CTD" id="644096"/>
<evidence type="ECO:0000256" key="3">
    <source>
        <dbReference type="ARBA" id="ARBA00023186"/>
    </source>
</evidence>
<reference evidence="8 9" key="1">
    <citation type="submission" date="2025-04" db="UniProtKB">
        <authorList>
            <consortium name="RefSeq"/>
        </authorList>
    </citation>
    <scope>IDENTIFICATION</scope>
    <source>
        <tissue evidence="8 9">Sperm</tissue>
    </source>
</reference>
<keyword evidence="7" id="KW-1185">Reference proteome</keyword>
<comment type="subcellular location">
    <subcellularLocation>
        <location evidence="1">Mitochondrion matrix</location>
    </subcellularLocation>
</comment>
<evidence type="ECO:0000256" key="1">
    <source>
        <dbReference type="ARBA" id="ARBA00004305"/>
    </source>
</evidence>
<dbReference type="Pfam" id="PF05347">
    <property type="entry name" value="Complex1_LYR"/>
    <property type="match status" value="1"/>
</dbReference>
<dbReference type="RefSeq" id="XP_032819575.1">
    <property type="nucleotide sequence ID" value="XM_032963684.1"/>
</dbReference>
<name>A0AAJ7X365_PETMA</name>
<dbReference type="KEGG" id="pmrn:116947683"/>
<dbReference type="Proteomes" id="UP001318040">
    <property type="component" value="Chromosome 31"/>
</dbReference>
<evidence type="ECO:0000256" key="2">
    <source>
        <dbReference type="ARBA" id="ARBA00023128"/>
    </source>
</evidence>
<evidence type="ECO:0000259" key="6">
    <source>
        <dbReference type="Pfam" id="PF05347"/>
    </source>
</evidence>
<dbReference type="InterPro" id="IPR008011">
    <property type="entry name" value="Complex1_LYR_dom"/>
</dbReference>
<dbReference type="PANTHER" id="PTHR47046">
    <property type="entry name" value="SUCCINATE DEHYDROGENASE ASSEMBLY FACTOR 1, MITOCHONDRIAL"/>
    <property type="match status" value="1"/>
</dbReference>
<feature type="compositionally biased region" description="Polar residues" evidence="5">
    <location>
        <begin position="69"/>
        <end position="79"/>
    </location>
</feature>
<dbReference type="CDD" id="cd20268">
    <property type="entry name" value="Complex1_LYR_SDHAF1_LYRM8"/>
    <property type="match status" value="1"/>
</dbReference>
<comment type="similarity">
    <text evidence="4">Belongs to the complex I LYR family. SDHAF1 subfamily.</text>
</comment>
<dbReference type="GO" id="GO:0005759">
    <property type="term" value="C:mitochondrial matrix"/>
    <property type="evidence" value="ECO:0007669"/>
    <property type="project" value="UniProtKB-SubCell"/>
</dbReference>
<evidence type="ECO:0000256" key="4">
    <source>
        <dbReference type="ARBA" id="ARBA00025715"/>
    </source>
</evidence>
<dbReference type="GeneID" id="116947683"/>
<feature type="domain" description="Complex 1 LYR protein" evidence="6">
    <location>
        <begin position="9"/>
        <end position="63"/>
    </location>
</feature>
<dbReference type="GO" id="GO:0034553">
    <property type="term" value="P:mitochondrial respiratory chain complex II assembly"/>
    <property type="evidence" value="ECO:0007669"/>
    <property type="project" value="InterPro"/>
</dbReference>
<evidence type="ECO:0000256" key="5">
    <source>
        <dbReference type="SAM" id="MobiDB-lite"/>
    </source>
</evidence>
<gene>
    <name evidence="8 9" type="primary">SDHAF1</name>
</gene>
<dbReference type="AlphaFoldDB" id="A0AAJ7X365"/>
<sequence length="85" mass="9930">MSRHSRLQKQVLGLYKQLLRAACDKPGFTPHIRAEFRRNAAFPRSDVMRIEMMMRRAQRQLEQLRDPSTRQMGAFSSTEPPGERA</sequence>
<evidence type="ECO:0000313" key="8">
    <source>
        <dbReference type="RefSeq" id="XP_032819574.1"/>
    </source>
</evidence>
<keyword evidence="3" id="KW-0143">Chaperone</keyword>
<organism evidence="7 9">
    <name type="scientific">Petromyzon marinus</name>
    <name type="common">Sea lamprey</name>
    <dbReference type="NCBI Taxonomy" id="7757"/>
    <lineage>
        <taxon>Eukaryota</taxon>
        <taxon>Metazoa</taxon>
        <taxon>Chordata</taxon>
        <taxon>Craniata</taxon>
        <taxon>Vertebrata</taxon>
        <taxon>Cyclostomata</taxon>
        <taxon>Hyperoartia</taxon>
        <taxon>Petromyzontiformes</taxon>
        <taxon>Petromyzontidae</taxon>
        <taxon>Petromyzon</taxon>
    </lineage>
</organism>
<proteinExistence type="inferred from homology"/>
<dbReference type="PANTHER" id="PTHR47046:SF1">
    <property type="entry name" value="SUCCINATE DEHYDROGENASE ASSEMBLY FACTOR 1, MITOCHONDRIAL"/>
    <property type="match status" value="1"/>
</dbReference>
<evidence type="ECO:0000313" key="7">
    <source>
        <dbReference type="Proteomes" id="UP001318040"/>
    </source>
</evidence>
<dbReference type="RefSeq" id="XP_032819574.1">
    <property type="nucleotide sequence ID" value="XM_032963683.1"/>
</dbReference>
<protein>
    <submittedName>
        <fullName evidence="8 9">Succinate dehydrogenase assembly factor 1, mitochondrial</fullName>
    </submittedName>
</protein>
<feature type="region of interest" description="Disordered" evidence="5">
    <location>
        <begin position="62"/>
        <end position="85"/>
    </location>
</feature>
<evidence type="ECO:0000313" key="9">
    <source>
        <dbReference type="RefSeq" id="XP_032819575.1"/>
    </source>
</evidence>
<accession>A0AAJ7X365</accession>
<keyword evidence="2" id="KW-0496">Mitochondrion</keyword>
<dbReference type="InterPro" id="IPR045295">
    <property type="entry name" value="Complex1_LYR_SDHAF1_LYRM8"/>
</dbReference>
<dbReference type="InterPro" id="IPR052687">
    <property type="entry name" value="SDHAF1"/>
</dbReference>